<accession>A0A655FZ28</accession>
<gene>
    <name evidence="1" type="ORF">ERS007657_04606</name>
    <name evidence="2" type="ORF">ERS007661_04200</name>
</gene>
<sequence length="30" mass="3584">MLERHQEVNSHLRALAESVTRHVRDRRISS</sequence>
<name>A0A655FZ28_MYCTX</name>
<dbReference type="Proteomes" id="UP000046680">
    <property type="component" value="Unassembled WGS sequence"/>
</dbReference>
<protein>
    <submittedName>
        <fullName evidence="2">Alpha/beta fold family hydrolase</fullName>
    </submittedName>
</protein>
<dbReference type="EMBL" id="CQQC01002299">
    <property type="protein sequence ID" value="CNW69328.1"/>
    <property type="molecule type" value="Genomic_DNA"/>
</dbReference>
<evidence type="ECO:0000313" key="2">
    <source>
        <dbReference type="EMBL" id="CNW69328.1"/>
    </source>
</evidence>
<organism evidence="2 3">
    <name type="scientific">Mycobacterium tuberculosis</name>
    <dbReference type="NCBI Taxonomy" id="1773"/>
    <lineage>
        <taxon>Bacteria</taxon>
        <taxon>Bacillati</taxon>
        <taxon>Actinomycetota</taxon>
        <taxon>Actinomycetes</taxon>
        <taxon>Mycobacteriales</taxon>
        <taxon>Mycobacteriaceae</taxon>
        <taxon>Mycobacterium</taxon>
        <taxon>Mycobacterium tuberculosis complex</taxon>
    </lineage>
</organism>
<keyword evidence="2" id="KW-0378">Hydrolase</keyword>
<dbReference type="Proteomes" id="UP000039217">
    <property type="component" value="Unassembled WGS sequence"/>
</dbReference>
<dbReference type="EMBL" id="CGCX01003647">
    <property type="protein sequence ID" value="CFS22967.1"/>
    <property type="molecule type" value="Genomic_DNA"/>
</dbReference>
<dbReference type="GO" id="GO:0016787">
    <property type="term" value="F:hydrolase activity"/>
    <property type="evidence" value="ECO:0007669"/>
    <property type="project" value="UniProtKB-KW"/>
</dbReference>
<reference evidence="3 4" key="1">
    <citation type="submission" date="2015-03" db="EMBL/GenBank/DDBJ databases">
        <authorList>
            <consortium name="Pathogen Informatics"/>
        </authorList>
    </citation>
    <scope>NUCLEOTIDE SEQUENCE [LARGE SCALE GENOMIC DNA]</scope>
    <source>
        <strain evidence="1 4">C09601061</strain>
        <strain evidence="2 3">D00501624</strain>
    </source>
</reference>
<dbReference type="AlphaFoldDB" id="A0A655FZ28"/>
<evidence type="ECO:0000313" key="4">
    <source>
        <dbReference type="Proteomes" id="UP000046680"/>
    </source>
</evidence>
<evidence type="ECO:0000313" key="1">
    <source>
        <dbReference type="EMBL" id="CFS22967.1"/>
    </source>
</evidence>
<evidence type="ECO:0000313" key="3">
    <source>
        <dbReference type="Proteomes" id="UP000039217"/>
    </source>
</evidence>
<proteinExistence type="predicted"/>